<protein>
    <submittedName>
        <fullName evidence="2">18621_t:CDS:1</fullName>
    </submittedName>
</protein>
<keyword evidence="3" id="KW-1185">Reference proteome</keyword>
<evidence type="ECO:0000256" key="1">
    <source>
        <dbReference type="SAM" id="MobiDB-lite"/>
    </source>
</evidence>
<evidence type="ECO:0000313" key="2">
    <source>
        <dbReference type="EMBL" id="CAG8646995.1"/>
    </source>
</evidence>
<gene>
    <name evidence="2" type="ORF">AMORRO_LOCUS9778</name>
</gene>
<feature type="region of interest" description="Disordered" evidence="1">
    <location>
        <begin position="85"/>
        <end position="107"/>
    </location>
</feature>
<reference evidence="2" key="1">
    <citation type="submission" date="2021-06" db="EMBL/GenBank/DDBJ databases">
        <authorList>
            <person name="Kallberg Y."/>
            <person name="Tangrot J."/>
            <person name="Rosling A."/>
        </authorList>
    </citation>
    <scope>NUCLEOTIDE SEQUENCE</scope>
    <source>
        <strain evidence="2">CL551</strain>
    </source>
</reference>
<feature type="compositionally biased region" description="Basic and acidic residues" evidence="1">
    <location>
        <begin position="95"/>
        <end position="107"/>
    </location>
</feature>
<evidence type="ECO:0000313" key="3">
    <source>
        <dbReference type="Proteomes" id="UP000789342"/>
    </source>
</evidence>
<dbReference type="Proteomes" id="UP000789342">
    <property type="component" value="Unassembled WGS sequence"/>
</dbReference>
<accession>A0A9N9DS93</accession>
<dbReference type="OrthoDB" id="2412678at2759"/>
<proteinExistence type="predicted"/>
<sequence>MSSKPLTDLDSNLKLLRTSLNAIYGYTGNMLEAKISQGQRNSRQAVPFEPSREDLEQLESFRRQFNEVCDELYLNLQLAKETFERELQSKGPASESKRKDDSFTTEETKKYNDRIALLERIFELERSTPPENM</sequence>
<dbReference type="EMBL" id="CAJVPV010009992">
    <property type="protein sequence ID" value="CAG8646995.1"/>
    <property type="molecule type" value="Genomic_DNA"/>
</dbReference>
<name>A0A9N9DS93_9GLOM</name>
<comment type="caution">
    <text evidence="2">The sequence shown here is derived from an EMBL/GenBank/DDBJ whole genome shotgun (WGS) entry which is preliminary data.</text>
</comment>
<organism evidence="2 3">
    <name type="scientific">Acaulospora morrowiae</name>
    <dbReference type="NCBI Taxonomy" id="94023"/>
    <lineage>
        <taxon>Eukaryota</taxon>
        <taxon>Fungi</taxon>
        <taxon>Fungi incertae sedis</taxon>
        <taxon>Mucoromycota</taxon>
        <taxon>Glomeromycotina</taxon>
        <taxon>Glomeromycetes</taxon>
        <taxon>Diversisporales</taxon>
        <taxon>Acaulosporaceae</taxon>
        <taxon>Acaulospora</taxon>
    </lineage>
</organism>
<dbReference type="AlphaFoldDB" id="A0A9N9DS93"/>